<sequence>MSTLSFSAQTAELAQTGGDVTGIVIVIAAVLIIAGAVLFFAMRARSKRDD</sequence>
<comment type="caution">
    <text evidence="2">The sequence shown here is derived from an EMBL/GenBank/DDBJ whole genome shotgun (WGS) entry which is preliminary data.</text>
</comment>
<name>A0A9D2KHK9_9MICO</name>
<feature type="transmembrane region" description="Helical" evidence="1">
    <location>
        <begin position="20"/>
        <end position="41"/>
    </location>
</feature>
<organism evidence="2 3">
    <name type="scientific">Candidatus Microbacterium stercoravium</name>
    <dbReference type="NCBI Taxonomy" id="2838697"/>
    <lineage>
        <taxon>Bacteria</taxon>
        <taxon>Bacillati</taxon>
        <taxon>Actinomycetota</taxon>
        <taxon>Actinomycetes</taxon>
        <taxon>Micrococcales</taxon>
        <taxon>Microbacteriaceae</taxon>
        <taxon>Microbacterium</taxon>
    </lineage>
</organism>
<dbReference type="EMBL" id="DXAM01000091">
    <property type="protein sequence ID" value="HJA04501.1"/>
    <property type="molecule type" value="Genomic_DNA"/>
</dbReference>
<keyword evidence="1" id="KW-0812">Transmembrane</keyword>
<reference evidence="2" key="2">
    <citation type="submission" date="2021-04" db="EMBL/GenBank/DDBJ databases">
        <authorList>
            <person name="Gilroy R."/>
        </authorList>
    </citation>
    <scope>NUCLEOTIDE SEQUENCE</scope>
    <source>
        <strain evidence="2">ChiHjej8B7-3636</strain>
    </source>
</reference>
<dbReference type="Proteomes" id="UP000824220">
    <property type="component" value="Unassembled WGS sequence"/>
</dbReference>
<protein>
    <submittedName>
        <fullName evidence="2">LPXTG cell wall anchor domain-containing protein</fullName>
    </submittedName>
</protein>
<keyword evidence="1" id="KW-1133">Transmembrane helix</keyword>
<dbReference type="AlphaFoldDB" id="A0A9D2KHK9"/>
<proteinExistence type="predicted"/>
<evidence type="ECO:0000313" key="2">
    <source>
        <dbReference type="EMBL" id="HJA04501.1"/>
    </source>
</evidence>
<evidence type="ECO:0000313" key="3">
    <source>
        <dbReference type="Proteomes" id="UP000824220"/>
    </source>
</evidence>
<dbReference type="NCBIfam" id="TIGR01167">
    <property type="entry name" value="LPXTG_anchor"/>
    <property type="match status" value="1"/>
</dbReference>
<accession>A0A9D2KHK9</accession>
<keyword evidence="1" id="KW-0472">Membrane</keyword>
<gene>
    <name evidence="2" type="ORF">H9800_06520</name>
</gene>
<reference evidence="2" key="1">
    <citation type="journal article" date="2021" name="PeerJ">
        <title>Extensive microbial diversity within the chicken gut microbiome revealed by metagenomics and culture.</title>
        <authorList>
            <person name="Gilroy R."/>
            <person name="Ravi A."/>
            <person name="Getino M."/>
            <person name="Pursley I."/>
            <person name="Horton D.L."/>
            <person name="Alikhan N.F."/>
            <person name="Baker D."/>
            <person name="Gharbi K."/>
            <person name="Hall N."/>
            <person name="Watson M."/>
            <person name="Adriaenssens E.M."/>
            <person name="Foster-Nyarko E."/>
            <person name="Jarju S."/>
            <person name="Secka A."/>
            <person name="Antonio M."/>
            <person name="Oren A."/>
            <person name="Chaudhuri R.R."/>
            <person name="La Ragione R."/>
            <person name="Hildebrand F."/>
            <person name="Pallen M.J."/>
        </authorList>
    </citation>
    <scope>NUCLEOTIDE SEQUENCE</scope>
    <source>
        <strain evidence="2">ChiHjej8B7-3636</strain>
    </source>
</reference>
<evidence type="ECO:0000256" key="1">
    <source>
        <dbReference type="SAM" id="Phobius"/>
    </source>
</evidence>